<evidence type="ECO:0000313" key="2">
    <source>
        <dbReference type="Proteomes" id="UP000252985"/>
    </source>
</evidence>
<dbReference type="InterPro" id="IPR012340">
    <property type="entry name" value="NA-bd_OB-fold"/>
</dbReference>
<dbReference type="RefSeq" id="WP_114606872.1">
    <property type="nucleotide sequence ID" value="NZ_CP031149.1"/>
</dbReference>
<name>A0A345EIE5_9EURY</name>
<geneLocation type="plasmid" evidence="2">
    <name>pcba1112-02</name>
</geneLocation>
<evidence type="ECO:0000313" key="1">
    <source>
        <dbReference type="EMBL" id="AXG11967.1"/>
    </source>
</evidence>
<dbReference type="GeneID" id="37289080"/>
<dbReference type="EMBL" id="CP031149">
    <property type="protein sequence ID" value="AXG11967.1"/>
    <property type="molecule type" value="Genomic_DNA"/>
</dbReference>
<sequence length="361" mass="39823">MSTLREDAQSLYEQLAPHLPDDCADEYDIDALATLFDSYVNTYRVPRTQAFESVRGHVLKEVGIDTDAFWAAQRDSERGTTDDPLPLAECTTDNEWVTIRARVIELWEPKHESIHQVGLIGDESGRLKFTAWAKSDPPDIEEDTTYTFKDVVVEEYEGSYSVKINSRSEIIEHAHDSAEAVTDVGTMTTTHEGFFVAIQGQSGLIKRCSASDCTRVVTGGECSEHGAVDGEFDLRIKAVIDDGHTAQECLFTRGVTEEVTGIDLEEAKELAADALDFTVVSDRFTNLLIGRRFTVEGPLLGRYILVEEVEEIPERAFSDGYEEAVVELLAEHNHDGPGLTAASIEDLPRSYDAHGSGIGGD</sequence>
<gene>
    <name evidence="1" type="ORF">DU484_18840</name>
</gene>
<proteinExistence type="predicted"/>
<dbReference type="SUPFAM" id="SSF50249">
    <property type="entry name" value="Nucleic acid-binding proteins"/>
    <property type="match status" value="2"/>
</dbReference>
<dbReference type="CDD" id="cd04491">
    <property type="entry name" value="SoSSB_OBF"/>
    <property type="match status" value="1"/>
</dbReference>
<dbReference type="KEGG" id="haq:DU484_18840"/>
<dbReference type="Proteomes" id="UP000252985">
    <property type="component" value="Plasmid pCBA1112-02"/>
</dbReference>
<dbReference type="FunFam" id="2.40.50.140:FF:000301">
    <property type="entry name" value="Replication protein A"/>
    <property type="match status" value="1"/>
</dbReference>
<dbReference type="AlphaFoldDB" id="A0A345EIE5"/>
<keyword evidence="1" id="KW-0614">Plasmid</keyword>
<accession>A0A345EIE5</accession>
<protein>
    <submittedName>
        <fullName evidence="1">Replication factor A</fullName>
    </submittedName>
</protein>
<organism evidence="1 2">
    <name type="scientific">Haloplanus rubicundus</name>
    <dbReference type="NCBI Taxonomy" id="1547898"/>
    <lineage>
        <taxon>Archaea</taxon>
        <taxon>Methanobacteriati</taxon>
        <taxon>Methanobacteriota</taxon>
        <taxon>Stenosarchaea group</taxon>
        <taxon>Halobacteria</taxon>
        <taxon>Halobacteriales</taxon>
        <taxon>Haloferacaceae</taxon>
        <taxon>Haloplanus</taxon>
    </lineage>
</organism>
<dbReference type="Gene3D" id="2.40.50.140">
    <property type="entry name" value="Nucleic acid-binding proteins"/>
    <property type="match status" value="1"/>
</dbReference>
<reference evidence="1 2" key="1">
    <citation type="submission" date="2018-07" db="EMBL/GenBank/DDBJ databases">
        <title>Genome sequences of Haloplanus sp. CBA1112.</title>
        <authorList>
            <person name="Kim Y.B."/>
            <person name="Roh S.W."/>
        </authorList>
    </citation>
    <scope>NUCLEOTIDE SEQUENCE [LARGE SCALE GENOMIC DNA]</scope>
    <source>
        <strain evidence="1 2">CBA1112</strain>
        <plasmid evidence="2">pcba1112-02</plasmid>
    </source>
</reference>